<keyword evidence="2" id="KW-1185">Reference proteome</keyword>
<evidence type="ECO:0000313" key="1">
    <source>
        <dbReference type="EMBL" id="CAD7083350.1"/>
    </source>
</evidence>
<dbReference type="InParanoid" id="A0A7R8UMC4"/>
<sequence length="158" mass="17975">MEFTATQSVIITKEMLEKCLEAKEELENLVECSIPGYYVKQDKFFLKNLKILSENDIQRCKTALDRVISKLTKELCDMETEIWETSTASRYGDILFAESFPAFISGRDPSIKFVPVPFFSKEHNSIMFHLVSPDGGSYVSNAEKYNCCEVGTISEKSL</sequence>
<dbReference type="AlphaFoldDB" id="A0A7R8UMC4"/>
<organism evidence="1 2">
    <name type="scientific">Hermetia illucens</name>
    <name type="common">Black soldier fly</name>
    <dbReference type="NCBI Taxonomy" id="343691"/>
    <lineage>
        <taxon>Eukaryota</taxon>
        <taxon>Metazoa</taxon>
        <taxon>Ecdysozoa</taxon>
        <taxon>Arthropoda</taxon>
        <taxon>Hexapoda</taxon>
        <taxon>Insecta</taxon>
        <taxon>Pterygota</taxon>
        <taxon>Neoptera</taxon>
        <taxon>Endopterygota</taxon>
        <taxon>Diptera</taxon>
        <taxon>Brachycera</taxon>
        <taxon>Stratiomyomorpha</taxon>
        <taxon>Stratiomyidae</taxon>
        <taxon>Hermetiinae</taxon>
        <taxon>Hermetia</taxon>
    </lineage>
</organism>
<gene>
    <name evidence="1" type="ORF">HERILL_LOCUS6320</name>
</gene>
<reference evidence="1 2" key="1">
    <citation type="submission" date="2020-11" db="EMBL/GenBank/DDBJ databases">
        <authorList>
            <person name="Wallbank WR R."/>
            <person name="Pardo Diaz C."/>
            <person name="Kozak K."/>
            <person name="Martin S."/>
            <person name="Jiggins C."/>
            <person name="Moest M."/>
            <person name="Warren A I."/>
            <person name="Generalovic N T."/>
            <person name="Byers J.R.P. K."/>
            <person name="Montejo-Kovacevich G."/>
            <person name="Yen C E."/>
        </authorList>
    </citation>
    <scope>NUCLEOTIDE SEQUENCE [LARGE SCALE GENOMIC DNA]</scope>
</reference>
<proteinExistence type="predicted"/>
<dbReference type="Proteomes" id="UP000594454">
    <property type="component" value="Chromosome 2"/>
</dbReference>
<dbReference type="EMBL" id="LR899010">
    <property type="protein sequence ID" value="CAD7083350.1"/>
    <property type="molecule type" value="Genomic_DNA"/>
</dbReference>
<protein>
    <submittedName>
        <fullName evidence="1">Uncharacterized protein</fullName>
    </submittedName>
</protein>
<accession>A0A7R8UMC4</accession>
<name>A0A7R8UMC4_HERIL</name>
<evidence type="ECO:0000313" key="2">
    <source>
        <dbReference type="Proteomes" id="UP000594454"/>
    </source>
</evidence>